<evidence type="ECO:0000313" key="1">
    <source>
        <dbReference type="EMBL" id="WGK69623.1"/>
    </source>
</evidence>
<organism evidence="1 2">
    <name type="scientific">Candidatus Haliotispira prima</name>
    <dbReference type="NCBI Taxonomy" id="3034016"/>
    <lineage>
        <taxon>Bacteria</taxon>
        <taxon>Pseudomonadati</taxon>
        <taxon>Spirochaetota</taxon>
        <taxon>Spirochaetia</taxon>
        <taxon>Spirochaetales</taxon>
        <taxon>Spirochaetaceae</taxon>
        <taxon>Candidatus Haliotispira</taxon>
    </lineage>
</organism>
<dbReference type="Gene3D" id="3.40.1130.10">
    <property type="entry name" value="Glycerol-3-phosphate (1)-acyltransferase"/>
    <property type="match status" value="1"/>
</dbReference>
<dbReference type="Proteomes" id="UP001228690">
    <property type="component" value="Chromosome"/>
</dbReference>
<gene>
    <name evidence="1" type="ORF">P0082_01820</name>
</gene>
<dbReference type="EMBL" id="CP123443">
    <property type="protein sequence ID" value="WGK69623.1"/>
    <property type="molecule type" value="Genomic_DNA"/>
</dbReference>
<keyword evidence="2" id="KW-1185">Reference proteome</keyword>
<accession>A0ABY8MKA4</accession>
<name>A0ABY8MKA4_9SPIO</name>
<evidence type="ECO:0008006" key="3">
    <source>
        <dbReference type="Google" id="ProtNLM"/>
    </source>
</evidence>
<proteinExistence type="predicted"/>
<evidence type="ECO:0000313" key="2">
    <source>
        <dbReference type="Proteomes" id="UP001228690"/>
    </source>
</evidence>
<protein>
    <recommendedName>
        <fullName evidence="3">Glycerol-3-phosphate acyltransferase</fullName>
    </recommendedName>
</protein>
<sequence>MEIREDTTFLELFTPIIREIMANPDIEIPQIDATNVYSPGVPFYRNSICDIAGRLMLPGSGLRNTEQFIELWQRCQKGESCLIMMEHYSNFDFPALLRFFEHTPGLGIDAANALLPIQAYKLTSGNQATPVLSCAYSTITIYPSRHIDQIKDEDEKQRVREISTPMNHAAIGEMTKRKYQGRIILVFPTGTRYRPWNPDSKRAVREAESYLKVFRNVLFVGLNGFCLIPSPDENMENDLVEENVVLMTAGNIVRGRQFRDNLIQQHQLEADLKTTDKKQIKDTVCAAIMEELAKLHNEAEPVHKKLQEEARNPENPFHKHKNS</sequence>
<dbReference type="SUPFAM" id="SSF69593">
    <property type="entry name" value="Glycerol-3-phosphate (1)-acyltransferase"/>
    <property type="match status" value="1"/>
</dbReference>
<dbReference type="RefSeq" id="WP_326927809.1">
    <property type="nucleotide sequence ID" value="NZ_CP123443.1"/>
</dbReference>
<reference evidence="1 2" key="1">
    <citation type="submission" date="2023-04" db="EMBL/GenBank/DDBJ databases">
        <title>Spirochaete genome identified in red abalone sample constitutes a novel genus.</title>
        <authorList>
            <person name="Sharma S.P."/>
            <person name="Purcell C.M."/>
            <person name="Hyde J.R."/>
            <person name="Severin A.J."/>
        </authorList>
    </citation>
    <scope>NUCLEOTIDE SEQUENCE [LARGE SCALE GENOMIC DNA]</scope>
    <source>
        <strain evidence="1 2">SP-2023</strain>
    </source>
</reference>